<protein>
    <submittedName>
        <fullName evidence="12">SusC/RagA family TonB-linked outer membrane protein</fullName>
    </submittedName>
</protein>
<dbReference type="Pfam" id="PF13715">
    <property type="entry name" value="CarbopepD_reg_2"/>
    <property type="match status" value="1"/>
</dbReference>
<dbReference type="Gene3D" id="2.170.130.10">
    <property type="entry name" value="TonB-dependent receptor, plug domain"/>
    <property type="match status" value="1"/>
</dbReference>
<dbReference type="InterPro" id="IPR023996">
    <property type="entry name" value="TonB-dep_OMP_SusC/RagA"/>
</dbReference>
<dbReference type="GO" id="GO:0009279">
    <property type="term" value="C:cell outer membrane"/>
    <property type="evidence" value="ECO:0007669"/>
    <property type="project" value="UniProtKB-SubCell"/>
</dbReference>
<evidence type="ECO:0000256" key="6">
    <source>
        <dbReference type="ARBA" id="ARBA00023136"/>
    </source>
</evidence>
<dbReference type="NCBIfam" id="TIGR04056">
    <property type="entry name" value="OMP_RagA_SusC"/>
    <property type="match status" value="1"/>
</dbReference>
<dbReference type="PROSITE" id="PS52016">
    <property type="entry name" value="TONB_DEPENDENT_REC_3"/>
    <property type="match status" value="1"/>
</dbReference>
<keyword evidence="6 8" id="KW-0472">Membrane</keyword>
<evidence type="ECO:0000256" key="5">
    <source>
        <dbReference type="ARBA" id="ARBA00023077"/>
    </source>
</evidence>
<dbReference type="Gene3D" id="2.40.170.20">
    <property type="entry name" value="TonB-dependent receptor, beta-barrel domain"/>
    <property type="match status" value="1"/>
</dbReference>
<keyword evidence="3 8" id="KW-1134">Transmembrane beta strand</keyword>
<evidence type="ECO:0000256" key="7">
    <source>
        <dbReference type="ARBA" id="ARBA00023237"/>
    </source>
</evidence>
<reference evidence="12 13" key="1">
    <citation type="submission" date="2019-11" db="EMBL/GenBank/DDBJ databases">
        <title>Genome of Strain BIT-d1.</title>
        <authorList>
            <person name="Yang Y."/>
        </authorList>
    </citation>
    <scope>NUCLEOTIDE SEQUENCE [LARGE SCALE GENOMIC DNA]</scope>
    <source>
        <strain evidence="12 13">BIT-d1</strain>
    </source>
</reference>
<feature type="domain" description="TonB-dependent receptor-like beta-barrel" evidence="10">
    <location>
        <begin position="426"/>
        <end position="982"/>
    </location>
</feature>
<name>A0A6I3LNB3_9FLAO</name>
<keyword evidence="4 8" id="KW-0812">Transmembrane</keyword>
<dbReference type="AlphaFoldDB" id="A0A6I3LNB3"/>
<dbReference type="OrthoDB" id="9768177at2"/>
<dbReference type="InterPro" id="IPR039426">
    <property type="entry name" value="TonB-dep_rcpt-like"/>
</dbReference>
<keyword evidence="2 8" id="KW-0813">Transport</keyword>
<keyword evidence="13" id="KW-1185">Reference proteome</keyword>
<dbReference type="InterPro" id="IPR012910">
    <property type="entry name" value="Plug_dom"/>
</dbReference>
<evidence type="ECO:0000256" key="1">
    <source>
        <dbReference type="ARBA" id="ARBA00004571"/>
    </source>
</evidence>
<evidence type="ECO:0000259" key="10">
    <source>
        <dbReference type="Pfam" id="PF00593"/>
    </source>
</evidence>
<dbReference type="EMBL" id="WMJX01000030">
    <property type="protein sequence ID" value="MTG98800.1"/>
    <property type="molecule type" value="Genomic_DNA"/>
</dbReference>
<organism evidence="12 13">
    <name type="scientific">Myroides albus</name>
    <dbReference type="NCBI Taxonomy" id="2562892"/>
    <lineage>
        <taxon>Bacteria</taxon>
        <taxon>Pseudomonadati</taxon>
        <taxon>Bacteroidota</taxon>
        <taxon>Flavobacteriia</taxon>
        <taxon>Flavobacteriales</taxon>
        <taxon>Flavobacteriaceae</taxon>
        <taxon>Myroides</taxon>
    </lineage>
</organism>
<comment type="caution">
    <text evidence="12">The sequence shown here is derived from an EMBL/GenBank/DDBJ whole genome shotgun (WGS) entry which is preliminary data.</text>
</comment>
<dbReference type="Pfam" id="PF00593">
    <property type="entry name" value="TonB_dep_Rec_b-barrel"/>
    <property type="match status" value="1"/>
</dbReference>
<dbReference type="InterPro" id="IPR023997">
    <property type="entry name" value="TonB-dep_OMP_SusC/RagA_CS"/>
</dbReference>
<evidence type="ECO:0000313" key="12">
    <source>
        <dbReference type="EMBL" id="MTG98800.1"/>
    </source>
</evidence>
<evidence type="ECO:0000256" key="2">
    <source>
        <dbReference type="ARBA" id="ARBA00022448"/>
    </source>
</evidence>
<evidence type="ECO:0000256" key="3">
    <source>
        <dbReference type="ARBA" id="ARBA00022452"/>
    </source>
</evidence>
<dbReference type="Proteomes" id="UP000438760">
    <property type="component" value="Unassembled WGS sequence"/>
</dbReference>
<dbReference type="InterPro" id="IPR036942">
    <property type="entry name" value="Beta-barrel_TonB_sf"/>
</dbReference>
<keyword evidence="5 9" id="KW-0798">TonB box</keyword>
<dbReference type="Pfam" id="PF07715">
    <property type="entry name" value="Plug"/>
    <property type="match status" value="1"/>
</dbReference>
<comment type="subcellular location">
    <subcellularLocation>
        <location evidence="1 8">Cell outer membrane</location>
        <topology evidence="1 8">Multi-pass membrane protein</topology>
    </subcellularLocation>
</comment>
<evidence type="ECO:0000256" key="4">
    <source>
        <dbReference type="ARBA" id="ARBA00022692"/>
    </source>
</evidence>
<dbReference type="InterPro" id="IPR008969">
    <property type="entry name" value="CarboxyPept-like_regulatory"/>
</dbReference>
<dbReference type="InterPro" id="IPR000531">
    <property type="entry name" value="Beta-barrel_TonB"/>
</dbReference>
<accession>A0A6I3LNB3</accession>
<evidence type="ECO:0000313" key="13">
    <source>
        <dbReference type="Proteomes" id="UP000438760"/>
    </source>
</evidence>
<evidence type="ECO:0000256" key="8">
    <source>
        <dbReference type="PROSITE-ProRule" id="PRU01360"/>
    </source>
</evidence>
<evidence type="ECO:0000259" key="11">
    <source>
        <dbReference type="Pfam" id="PF07715"/>
    </source>
</evidence>
<proteinExistence type="inferred from homology"/>
<dbReference type="RefSeq" id="WP_155092818.1">
    <property type="nucleotide sequence ID" value="NZ_WMJX01000030.1"/>
</dbReference>
<dbReference type="NCBIfam" id="TIGR04057">
    <property type="entry name" value="SusC_RagA_signa"/>
    <property type="match status" value="1"/>
</dbReference>
<dbReference type="SUPFAM" id="SSF56935">
    <property type="entry name" value="Porins"/>
    <property type="match status" value="1"/>
</dbReference>
<keyword evidence="7 8" id="KW-0998">Cell outer membrane</keyword>
<sequence>MKTQILTTCGYRIAMLVSLLIIYPTYAVSNDNHLFFSASYSLQDKQQKGIIKLSGTVKDAQGVLGGVIVSVGNKTVGTDLDGKYTIDVSIGDRITFSMLGYKERSMVYSSSMGSVLNIELLEDTTTLDEIVVNTGYYTVKDRERTGSIARVTAKDIEFQPVVNPLQALQGRMAGVSITQNTGVAGGGFDIQIRGRNSLRRDGNTPLYIIDGVPFTEDSSRLLAGGILPLGESNPLNSINPNDIESIEILKDADATAIYGSRGANGVVLVTTKTGKSGKTKLTINSSTAFSSVAKFLNLLDTSQYLSIREQAFKNDNITTYPDNAYDLNGTWDKNRYTNWQKELIGGTAKAQTLQASLSGGNKHTQFMLSGNHNEETTVFPGDFAYKRNTLSFFVNHKNQDEKLRLKFSVNYNTQKNNLMTLDLTSTSRNLAPNAPNLFQEDGSLNWQDNTFENPLAQLNSLYQSSSKGLSSNLNLEYAFDDLLSFKINTGYSDSRVQQYNIALHTRFNPSYGYGPEKTSVQYATSNSNSWIIEPQLNGFLKIGRHQFNYILGSTFQENTFTSLGLYALGFTSNSFVHNLKSASTVDVSSQINSTYRYSAIFARLNYNFSDKYYLNLTARRDGSSRFGENYKFGNFGAIGFAWILSEEPWLNNLSWLSLLKLRSSYGVTGSDNIGDYAYLDTYTLSRAKYDNVIGLYPSRLYNPNFSWEKTKKLEIALEFNLFDNRLNSTIAWYNNRSSNQLVGTPLPGTTGFSSIQSNLNAVVENKGVEVTFNTQNIKQKKWSWTTDFNLTIPKNKLISFPNLEGSTYSNQYIIGQPINIIKLYQYTGIDPKTGIYTFKDFNNDGNLSAIDDKKIIESFFPKLFGGLTNTINYKNLSVSFLFQFVKQRNYNHLYFFNRPGALNNTAVDYYDNSWNQYAPVADYQILTTNNPDVIKAYSDYKTSDQVVSDASYIRLKNINISYTLPAQSLNGIHAMVYFQAQNIWTLTRYKGYDPEFTTTGFLPPLRTFAFGINLTF</sequence>
<evidence type="ECO:0000256" key="9">
    <source>
        <dbReference type="RuleBase" id="RU003357"/>
    </source>
</evidence>
<dbReference type="InterPro" id="IPR037066">
    <property type="entry name" value="Plug_dom_sf"/>
</dbReference>
<feature type="domain" description="TonB-dependent receptor plug" evidence="11">
    <location>
        <begin position="142"/>
        <end position="266"/>
    </location>
</feature>
<dbReference type="SUPFAM" id="SSF49464">
    <property type="entry name" value="Carboxypeptidase regulatory domain-like"/>
    <property type="match status" value="1"/>
</dbReference>
<gene>
    <name evidence="12" type="ORF">GJV76_11775</name>
</gene>
<comment type="similarity">
    <text evidence="8 9">Belongs to the TonB-dependent receptor family.</text>
</comment>